<evidence type="ECO:0000313" key="2">
    <source>
        <dbReference type="EMBL" id="KAF9783561.1"/>
    </source>
</evidence>
<feature type="region of interest" description="Disordered" evidence="1">
    <location>
        <begin position="26"/>
        <end position="46"/>
    </location>
</feature>
<feature type="non-terminal residue" evidence="2">
    <location>
        <position position="1"/>
    </location>
</feature>
<keyword evidence="3" id="KW-1185">Reference proteome</keyword>
<proteinExistence type="predicted"/>
<name>A0A9P6HBI3_9AGAM</name>
<evidence type="ECO:0000256" key="1">
    <source>
        <dbReference type="SAM" id="MobiDB-lite"/>
    </source>
</evidence>
<organism evidence="2 3">
    <name type="scientific">Thelephora terrestris</name>
    <dbReference type="NCBI Taxonomy" id="56493"/>
    <lineage>
        <taxon>Eukaryota</taxon>
        <taxon>Fungi</taxon>
        <taxon>Dikarya</taxon>
        <taxon>Basidiomycota</taxon>
        <taxon>Agaricomycotina</taxon>
        <taxon>Agaricomycetes</taxon>
        <taxon>Thelephorales</taxon>
        <taxon>Thelephoraceae</taxon>
        <taxon>Thelephora</taxon>
    </lineage>
</organism>
<protein>
    <submittedName>
        <fullName evidence="2">Uncharacterized protein</fullName>
    </submittedName>
</protein>
<reference evidence="2" key="1">
    <citation type="journal article" date="2020" name="Nat. Commun.">
        <title>Large-scale genome sequencing of mycorrhizal fungi provides insights into the early evolution of symbiotic traits.</title>
        <authorList>
            <person name="Miyauchi S."/>
            <person name="Kiss E."/>
            <person name="Kuo A."/>
            <person name="Drula E."/>
            <person name="Kohler A."/>
            <person name="Sanchez-Garcia M."/>
            <person name="Morin E."/>
            <person name="Andreopoulos B."/>
            <person name="Barry K.W."/>
            <person name="Bonito G."/>
            <person name="Buee M."/>
            <person name="Carver A."/>
            <person name="Chen C."/>
            <person name="Cichocki N."/>
            <person name="Clum A."/>
            <person name="Culley D."/>
            <person name="Crous P.W."/>
            <person name="Fauchery L."/>
            <person name="Girlanda M."/>
            <person name="Hayes R.D."/>
            <person name="Keri Z."/>
            <person name="LaButti K."/>
            <person name="Lipzen A."/>
            <person name="Lombard V."/>
            <person name="Magnuson J."/>
            <person name="Maillard F."/>
            <person name="Murat C."/>
            <person name="Nolan M."/>
            <person name="Ohm R.A."/>
            <person name="Pangilinan J."/>
            <person name="Pereira M.F."/>
            <person name="Perotto S."/>
            <person name="Peter M."/>
            <person name="Pfister S."/>
            <person name="Riley R."/>
            <person name="Sitrit Y."/>
            <person name="Stielow J.B."/>
            <person name="Szollosi G."/>
            <person name="Zifcakova L."/>
            <person name="Stursova M."/>
            <person name="Spatafora J.W."/>
            <person name="Tedersoo L."/>
            <person name="Vaario L.M."/>
            <person name="Yamada A."/>
            <person name="Yan M."/>
            <person name="Wang P."/>
            <person name="Xu J."/>
            <person name="Bruns T."/>
            <person name="Baldrian P."/>
            <person name="Vilgalys R."/>
            <person name="Dunand C."/>
            <person name="Henrissat B."/>
            <person name="Grigoriev I.V."/>
            <person name="Hibbett D."/>
            <person name="Nagy L.G."/>
            <person name="Martin F.M."/>
        </authorList>
    </citation>
    <scope>NUCLEOTIDE SEQUENCE</scope>
    <source>
        <strain evidence="2">UH-Tt-Lm1</strain>
    </source>
</reference>
<gene>
    <name evidence="2" type="ORF">BJ322DRAFT_1212253</name>
</gene>
<accession>A0A9P6HBI3</accession>
<reference evidence="2" key="2">
    <citation type="submission" date="2020-11" db="EMBL/GenBank/DDBJ databases">
        <authorList>
            <consortium name="DOE Joint Genome Institute"/>
            <person name="Kuo A."/>
            <person name="Miyauchi S."/>
            <person name="Kiss E."/>
            <person name="Drula E."/>
            <person name="Kohler A."/>
            <person name="Sanchez-Garcia M."/>
            <person name="Andreopoulos B."/>
            <person name="Barry K.W."/>
            <person name="Bonito G."/>
            <person name="Buee M."/>
            <person name="Carver A."/>
            <person name="Chen C."/>
            <person name="Cichocki N."/>
            <person name="Clum A."/>
            <person name="Culley D."/>
            <person name="Crous P.W."/>
            <person name="Fauchery L."/>
            <person name="Girlanda M."/>
            <person name="Hayes R."/>
            <person name="Keri Z."/>
            <person name="Labutti K."/>
            <person name="Lipzen A."/>
            <person name="Lombard V."/>
            <person name="Magnuson J."/>
            <person name="Maillard F."/>
            <person name="Morin E."/>
            <person name="Murat C."/>
            <person name="Nolan M."/>
            <person name="Ohm R."/>
            <person name="Pangilinan J."/>
            <person name="Pereira M."/>
            <person name="Perotto S."/>
            <person name="Peter M."/>
            <person name="Riley R."/>
            <person name="Sitrit Y."/>
            <person name="Stielow B."/>
            <person name="Szollosi G."/>
            <person name="Zifcakova L."/>
            <person name="Stursova M."/>
            <person name="Spatafora J.W."/>
            <person name="Tedersoo L."/>
            <person name="Vaario L.-M."/>
            <person name="Yamada A."/>
            <person name="Yan M."/>
            <person name="Wang P."/>
            <person name="Xu J."/>
            <person name="Bruns T."/>
            <person name="Baldrian P."/>
            <person name="Vilgalys R."/>
            <person name="Henrissat B."/>
            <person name="Grigoriev I.V."/>
            <person name="Hibbett D."/>
            <person name="Nagy L.G."/>
            <person name="Martin F.M."/>
        </authorList>
    </citation>
    <scope>NUCLEOTIDE SEQUENCE</scope>
    <source>
        <strain evidence="2">UH-Tt-Lm1</strain>
    </source>
</reference>
<evidence type="ECO:0000313" key="3">
    <source>
        <dbReference type="Proteomes" id="UP000736335"/>
    </source>
</evidence>
<dbReference type="EMBL" id="WIUZ02000010">
    <property type="protein sequence ID" value="KAF9783561.1"/>
    <property type="molecule type" value="Genomic_DNA"/>
</dbReference>
<dbReference type="Proteomes" id="UP000736335">
    <property type="component" value="Unassembled WGS sequence"/>
</dbReference>
<comment type="caution">
    <text evidence="2">The sequence shown here is derived from an EMBL/GenBank/DDBJ whole genome shotgun (WGS) entry which is preliminary data.</text>
</comment>
<dbReference type="AlphaFoldDB" id="A0A9P6HBI3"/>
<sequence>PNKSNVPLLNHPPKYPADEWILKTTCAPPASAREPPKLNSIPRPKINSHSFSVSGEEIEDYGDETSAINRRLEIVFGSRHNTGGIVPIVERGPGICAVVSVLAKCPLSDGRICLWIENLCSSAENRYTESGKEGRIYLLDSNHGIELTWRSTVAEHTSISYKQEEEVI</sequence>
<dbReference type="OrthoDB" id="3236755at2759"/>